<comment type="caution">
    <text evidence="9">The sequence shown here is derived from an EMBL/GenBank/DDBJ whole genome shotgun (WGS) entry which is preliminary data.</text>
</comment>
<comment type="subunit">
    <text evidence="5">Part of the 50S ribosomal subunit; part of the 5S rRNA/L5/L18/L25 subcomplex. Contacts the 5S rRNA and the P site tRNA. Forms a bridge to the 30S subunit in the 70S ribosome.</text>
</comment>
<dbReference type="InterPro" id="IPR031310">
    <property type="entry name" value="Ribosomal_uL5_N"/>
</dbReference>
<evidence type="ECO:0000313" key="10">
    <source>
        <dbReference type="Proteomes" id="UP000231152"/>
    </source>
</evidence>
<dbReference type="GO" id="GO:0005840">
    <property type="term" value="C:ribosome"/>
    <property type="evidence" value="ECO:0007669"/>
    <property type="project" value="UniProtKB-KW"/>
</dbReference>
<dbReference type="InterPro" id="IPR020929">
    <property type="entry name" value="Ribosomal_uL5_CS"/>
</dbReference>
<dbReference type="GO" id="GO:1990904">
    <property type="term" value="C:ribonucleoprotein complex"/>
    <property type="evidence" value="ECO:0007669"/>
    <property type="project" value="UniProtKB-KW"/>
</dbReference>
<protein>
    <recommendedName>
        <fullName evidence="4 5">Large ribosomal subunit protein uL5</fullName>
    </recommendedName>
</protein>
<accession>A0A2M8LEY9</accession>
<evidence type="ECO:0000256" key="5">
    <source>
        <dbReference type="HAMAP-Rule" id="MF_01333"/>
    </source>
</evidence>
<dbReference type="InterPro" id="IPR020930">
    <property type="entry name" value="Ribosomal_uL5_bac-type"/>
</dbReference>
<gene>
    <name evidence="5" type="primary">rplE</name>
    <name evidence="9" type="ORF">COV04_01585</name>
</gene>
<dbReference type="AlphaFoldDB" id="A0A2M8LEY9"/>
<sequence length="182" mass="20434">MKNTETTTYYTATVLPKLMKEFGYKNVHEAPRVTKVVVHVGTGQGLTDAKFLETATETLRRITGQQPVKTIARKSISNFKIREGMVIGLKVTLRGKRMDDFLNKLVHVSLPRVRDFRGLAPSIVDKTGNATVGFKEHLVFPEIRSDEVERIHGLEVIIDTTAKNREEGMALLTALGFPFHKD</sequence>
<feature type="domain" description="Large ribosomal subunit protein uL5 C-terminal" evidence="8">
    <location>
        <begin position="87"/>
        <end position="179"/>
    </location>
</feature>
<comment type="similarity">
    <text evidence="1 5 6">Belongs to the universal ribosomal protein uL5 family.</text>
</comment>
<keyword evidence="5" id="KW-0699">rRNA-binding</keyword>
<dbReference type="NCBIfam" id="NF000585">
    <property type="entry name" value="PRK00010.1"/>
    <property type="match status" value="1"/>
</dbReference>
<proteinExistence type="inferred from homology"/>
<evidence type="ECO:0000256" key="6">
    <source>
        <dbReference type="RuleBase" id="RU003930"/>
    </source>
</evidence>
<dbReference type="GO" id="GO:0000049">
    <property type="term" value="F:tRNA binding"/>
    <property type="evidence" value="ECO:0007669"/>
    <property type="project" value="UniProtKB-UniRule"/>
</dbReference>
<evidence type="ECO:0000313" key="9">
    <source>
        <dbReference type="EMBL" id="PJE76017.1"/>
    </source>
</evidence>
<keyword evidence="3 5" id="KW-0687">Ribonucleoprotein</keyword>
<reference evidence="9 10" key="1">
    <citation type="submission" date="2017-09" db="EMBL/GenBank/DDBJ databases">
        <title>Depth-based differentiation of microbial function through sediment-hosted aquifers and enrichment of novel symbionts in the deep terrestrial subsurface.</title>
        <authorList>
            <person name="Probst A.J."/>
            <person name="Ladd B."/>
            <person name="Jarett J.K."/>
            <person name="Geller-Mcgrath D.E."/>
            <person name="Sieber C.M."/>
            <person name="Emerson J.B."/>
            <person name="Anantharaman K."/>
            <person name="Thomas B.C."/>
            <person name="Malmstrom R."/>
            <person name="Stieglmeier M."/>
            <person name="Klingl A."/>
            <person name="Woyke T."/>
            <person name="Ryan C.M."/>
            <person name="Banfield J.F."/>
        </authorList>
    </citation>
    <scope>NUCLEOTIDE SEQUENCE [LARGE SCALE GENOMIC DNA]</scope>
    <source>
        <strain evidence="9">CG10_big_fil_rev_8_21_14_0_10_48_11</strain>
    </source>
</reference>
<dbReference type="EMBL" id="PFET01000006">
    <property type="protein sequence ID" value="PJE76017.1"/>
    <property type="molecule type" value="Genomic_DNA"/>
</dbReference>
<dbReference type="Gene3D" id="3.30.1440.10">
    <property type="match status" value="1"/>
</dbReference>
<dbReference type="PROSITE" id="PS00358">
    <property type="entry name" value="RIBOSOMAL_L5"/>
    <property type="match status" value="1"/>
</dbReference>
<dbReference type="HAMAP" id="MF_01333_B">
    <property type="entry name" value="Ribosomal_uL5_B"/>
    <property type="match status" value="1"/>
</dbReference>
<dbReference type="GO" id="GO:0006412">
    <property type="term" value="P:translation"/>
    <property type="evidence" value="ECO:0007669"/>
    <property type="project" value="UniProtKB-UniRule"/>
</dbReference>
<dbReference type="InterPro" id="IPR022803">
    <property type="entry name" value="Ribosomal_uL5_dom_sf"/>
</dbReference>
<dbReference type="Proteomes" id="UP000231152">
    <property type="component" value="Unassembled WGS sequence"/>
</dbReference>
<dbReference type="SUPFAM" id="SSF55282">
    <property type="entry name" value="RL5-like"/>
    <property type="match status" value="1"/>
</dbReference>
<keyword evidence="2 5" id="KW-0689">Ribosomal protein</keyword>
<evidence type="ECO:0000256" key="3">
    <source>
        <dbReference type="ARBA" id="ARBA00023274"/>
    </source>
</evidence>
<evidence type="ECO:0000256" key="1">
    <source>
        <dbReference type="ARBA" id="ARBA00008553"/>
    </source>
</evidence>
<evidence type="ECO:0000256" key="4">
    <source>
        <dbReference type="ARBA" id="ARBA00035245"/>
    </source>
</evidence>
<dbReference type="Pfam" id="PF00281">
    <property type="entry name" value="Ribosomal_L5"/>
    <property type="match status" value="1"/>
</dbReference>
<dbReference type="GO" id="GO:0003735">
    <property type="term" value="F:structural constituent of ribosome"/>
    <property type="evidence" value="ECO:0007669"/>
    <property type="project" value="InterPro"/>
</dbReference>
<keyword evidence="5" id="KW-0694">RNA-binding</keyword>
<dbReference type="InterPro" id="IPR031309">
    <property type="entry name" value="Ribosomal_uL5_C"/>
</dbReference>
<organism evidence="9 10">
    <name type="scientific">Candidatus Uhrbacteria bacterium CG10_big_fil_rev_8_21_14_0_10_48_11</name>
    <dbReference type="NCBI Taxonomy" id="1975037"/>
    <lineage>
        <taxon>Bacteria</taxon>
        <taxon>Candidatus Uhriibacteriota</taxon>
    </lineage>
</organism>
<evidence type="ECO:0000259" key="7">
    <source>
        <dbReference type="Pfam" id="PF00281"/>
    </source>
</evidence>
<evidence type="ECO:0000259" key="8">
    <source>
        <dbReference type="Pfam" id="PF00673"/>
    </source>
</evidence>
<dbReference type="PIRSF" id="PIRSF002161">
    <property type="entry name" value="Ribosomal_L5"/>
    <property type="match status" value="1"/>
</dbReference>
<feature type="domain" description="Large ribosomal subunit protein uL5 N-terminal" evidence="7">
    <location>
        <begin position="26"/>
        <end position="82"/>
    </location>
</feature>
<dbReference type="Pfam" id="PF00673">
    <property type="entry name" value="Ribosomal_L5_C"/>
    <property type="match status" value="1"/>
</dbReference>
<dbReference type="FunFam" id="3.30.1440.10:FF:000001">
    <property type="entry name" value="50S ribosomal protein L5"/>
    <property type="match status" value="1"/>
</dbReference>
<comment type="function">
    <text evidence="5">This is 1 of the proteins that bind and probably mediate the attachment of the 5S RNA into the large ribosomal subunit, where it forms part of the central protuberance. In the 70S ribosome it contacts protein S13 of the 30S subunit (bridge B1b), connecting the 2 subunits; this bridge is implicated in subunit movement. Contacts the P site tRNA; the 5S rRNA and some of its associated proteins might help stabilize positioning of ribosome-bound tRNAs.</text>
</comment>
<evidence type="ECO:0000256" key="2">
    <source>
        <dbReference type="ARBA" id="ARBA00022980"/>
    </source>
</evidence>
<keyword evidence="5" id="KW-0820">tRNA-binding</keyword>
<name>A0A2M8LEY9_9BACT</name>
<dbReference type="PANTHER" id="PTHR11994">
    <property type="entry name" value="60S RIBOSOMAL PROTEIN L11-RELATED"/>
    <property type="match status" value="1"/>
</dbReference>
<dbReference type="GO" id="GO:0019843">
    <property type="term" value="F:rRNA binding"/>
    <property type="evidence" value="ECO:0007669"/>
    <property type="project" value="UniProtKB-UniRule"/>
</dbReference>
<dbReference type="InterPro" id="IPR002132">
    <property type="entry name" value="Ribosomal_uL5"/>
</dbReference>